<reference evidence="10 11" key="1">
    <citation type="submission" date="2021-08" db="EMBL/GenBank/DDBJ databases">
        <title>Draft Genome Sequence of Phanerochaete sordida strain YK-624.</title>
        <authorList>
            <person name="Mori T."/>
            <person name="Dohra H."/>
            <person name="Suzuki T."/>
            <person name="Kawagishi H."/>
            <person name="Hirai H."/>
        </authorList>
    </citation>
    <scope>NUCLEOTIDE SEQUENCE [LARGE SCALE GENOMIC DNA]</scope>
    <source>
        <strain evidence="10 11">YK-624</strain>
    </source>
</reference>
<proteinExistence type="inferred from homology"/>
<evidence type="ECO:0000313" key="11">
    <source>
        <dbReference type="Proteomes" id="UP000703269"/>
    </source>
</evidence>
<keyword evidence="5" id="KW-0999">Mitochondrion inner membrane</keyword>
<protein>
    <submittedName>
        <fullName evidence="10">NADH-ubiquinone oxidoreductase Complex1 subunit</fullName>
    </submittedName>
</protein>
<evidence type="ECO:0000259" key="9">
    <source>
        <dbReference type="Pfam" id="PF05347"/>
    </source>
</evidence>
<dbReference type="GO" id="GO:0005743">
    <property type="term" value="C:mitochondrial inner membrane"/>
    <property type="evidence" value="ECO:0007669"/>
    <property type="project" value="UniProtKB-SubCell"/>
</dbReference>
<evidence type="ECO:0000313" key="10">
    <source>
        <dbReference type="EMBL" id="GJE92916.1"/>
    </source>
</evidence>
<dbReference type="AlphaFoldDB" id="A0A9P3GDI4"/>
<evidence type="ECO:0000256" key="7">
    <source>
        <dbReference type="ARBA" id="ARBA00023128"/>
    </source>
</evidence>
<evidence type="ECO:0000256" key="4">
    <source>
        <dbReference type="ARBA" id="ARBA00022660"/>
    </source>
</evidence>
<dbReference type="Proteomes" id="UP000703269">
    <property type="component" value="Unassembled WGS sequence"/>
</dbReference>
<keyword evidence="11" id="KW-1185">Reference proteome</keyword>
<sequence length="136" mass="15995">MTTIPSRLARATKTMRDPAEARAAVFTLYRDWYRAAPEICALYTLHVSPQYVRQQIRLRFEENRHVTDLRVLNHLLLKGRQEYQETMNFWKQRDHVLGKLIIPKGRPQRSFLEKFYEGRDEDQALPAATGTLLPTP</sequence>
<dbReference type="InterPro" id="IPR016488">
    <property type="entry name" value="NADH_Ub_cplx-1_asu_su-6"/>
</dbReference>
<organism evidence="10 11">
    <name type="scientific">Phanerochaete sordida</name>
    <dbReference type="NCBI Taxonomy" id="48140"/>
    <lineage>
        <taxon>Eukaryota</taxon>
        <taxon>Fungi</taxon>
        <taxon>Dikarya</taxon>
        <taxon>Basidiomycota</taxon>
        <taxon>Agaricomycotina</taxon>
        <taxon>Agaricomycetes</taxon>
        <taxon>Polyporales</taxon>
        <taxon>Phanerochaetaceae</taxon>
        <taxon>Phanerochaete</taxon>
    </lineage>
</organism>
<dbReference type="EMBL" id="BPQB01000029">
    <property type="protein sequence ID" value="GJE92916.1"/>
    <property type="molecule type" value="Genomic_DNA"/>
</dbReference>
<keyword evidence="3" id="KW-0813">Transport</keyword>
<gene>
    <name evidence="10" type="ORF">PsYK624_090750</name>
</gene>
<dbReference type="InterPro" id="IPR045299">
    <property type="entry name" value="Complex1_LYR_NDUFA6_LYRM6"/>
</dbReference>
<dbReference type="PANTHER" id="PTHR12964">
    <property type="entry name" value="NADH-UBIQUINONE OXIDOREDUCTASE B14 SUBUNIT"/>
    <property type="match status" value="1"/>
</dbReference>
<name>A0A9P3GDI4_9APHY</name>
<comment type="caution">
    <text evidence="10">The sequence shown here is derived from an EMBL/GenBank/DDBJ whole genome shotgun (WGS) entry which is preliminary data.</text>
</comment>
<dbReference type="OrthoDB" id="14535at2759"/>
<evidence type="ECO:0000256" key="6">
    <source>
        <dbReference type="ARBA" id="ARBA00022982"/>
    </source>
</evidence>
<dbReference type="GO" id="GO:0045271">
    <property type="term" value="C:respiratory chain complex I"/>
    <property type="evidence" value="ECO:0007669"/>
    <property type="project" value="InterPro"/>
</dbReference>
<accession>A0A9P3GDI4</accession>
<evidence type="ECO:0000256" key="8">
    <source>
        <dbReference type="ARBA" id="ARBA00023136"/>
    </source>
</evidence>
<dbReference type="InterPro" id="IPR008011">
    <property type="entry name" value="Complex1_LYR_dom"/>
</dbReference>
<evidence type="ECO:0000256" key="3">
    <source>
        <dbReference type="ARBA" id="ARBA00022448"/>
    </source>
</evidence>
<keyword evidence="8" id="KW-0472">Membrane</keyword>
<keyword evidence="6" id="KW-0249">Electron transport</keyword>
<feature type="domain" description="Complex 1 LYR protein" evidence="9">
    <location>
        <begin position="25"/>
        <end position="84"/>
    </location>
</feature>
<comment type="subcellular location">
    <subcellularLocation>
        <location evidence="1">Mitochondrion inner membrane</location>
        <topology evidence="1">Peripheral membrane protein</topology>
        <orientation evidence="1">Matrix side</orientation>
    </subcellularLocation>
</comment>
<keyword evidence="7" id="KW-0496">Mitochondrion</keyword>
<keyword evidence="4" id="KW-0679">Respiratory chain</keyword>
<comment type="similarity">
    <text evidence="2">Belongs to the complex I LYR family.</text>
</comment>
<dbReference type="PANTHER" id="PTHR12964:SF0">
    <property type="entry name" value="NADH DEHYDROGENASE [UBIQUINONE] 1 ALPHA SUBCOMPLEX SUBUNIT 6"/>
    <property type="match status" value="1"/>
</dbReference>
<dbReference type="Pfam" id="PF05347">
    <property type="entry name" value="Complex1_LYR"/>
    <property type="match status" value="1"/>
</dbReference>
<evidence type="ECO:0000256" key="5">
    <source>
        <dbReference type="ARBA" id="ARBA00022792"/>
    </source>
</evidence>
<dbReference type="CDD" id="cd20266">
    <property type="entry name" value="Complex1_LYR_NDUFA6_LYRM6"/>
    <property type="match status" value="1"/>
</dbReference>
<dbReference type="GO" id="GO:0006979">
    <property type="term" value="P:response to oxidative stress"/>
    <property type="evidence" value="ECO:0007669"/>
    <property type="project" value="TreeGrafter"/>
</dbReference>
<evidence type="ECO:0000256" key="1">
    <source>
        <dbReference type="ARBA" id="ARBA00004443"/>
    </source>
</evidence>
<evidence type="ECO:0000256" key="2">
    <source>
        <dbReference type="ARBA" id="ARBA00009508"/>
    </source>
</evidence>